<dbReference type="InterPro" id="IPR003439">
    <property type="entry name" value="ABC_transporter-like_ATP-bd"/>
</dbReference>
<evidence type="ECO:0000313" key="7">
    <source>
        <dbReference type="Proteomes" id="UP001597189"/>
    </source>
</evidence>
<dbReference type="PROSITE" id="PS00211">
    <property type="entry name" value="ABC_TRANSPORTER_1"/>
    <property type="match status" value="1"/>
</dbReference>
<protein>
    <submittedName>
        <fullName evidence="6">ATP-binding cassette domain-containing protein</fullName>
    </submittedName>
</protein>
<evidence type="ECO:0000256" key="2">
    <source>
        <dbReference type="ARBA" id="ARBA00022448"/>
    </source>
</evidence>
<dbReference type="Gene3D" id="3.40.50.300">
    <property type="entry name" value="P-loop containing nucleotide triphosphate hydrolases"/>
    <property type="match status" value="1"/>
</dbReference>
<dbReference type="EMBL" id="JBHTOD010000006">
    <property type="protein sequence ID" value="MFD1455759.1"/>
    <property type="molecule type" value="Genomic_DNA"/>
</dbReference>
<dbReference type="PANTHER" id="PTHR43335:SF4">
    <property type="entry name" value="ABC TRANSPORTER, ATP-BINDING PROTEIN"/>
    <property type="match status" value="1"/>
</dbReference>
<evidence type="ECO:0000256" key="3">
    <source>
        <dbReference type="ARBA" id="ARBA00022741"/>
    </source>
</evidence>
<dbReference type="SMART" id="SM00382">
    <property type="entry name" value="AAA"/>
    <property type="match status" value="1"/>
</dbReference>
<keyword evidence="7" id="KW-1185">Reference proteome</keyword>
<accession>A0ABW4D490</accession>
<dbReference type="InterPro" id="IPR003593">
    <property type="entry name" value="AAA+_ATPase"/>
</dbReference>
<dbReference type="PROSITE" id="PS50893">
    <property type="entry name" value="ABC_TRANSPORTER_2"/>
    <property type="match status" value="1"/>
</dbReference>
<feature type="domain" description="ABC transporter" evidence="5">
    <location>
        <begin position="4"/>
        <end position="208"/>
    </location>
</feature>
<dbReference type="RefSeq" id="WP_203645586.1">
    <property type="nucleotide sequence ID" value="NZ_BOLN01000006.1"/>
</dbReference>
<evidence type="ECO:0000259" key="5">
    <source>
        <dbReference type="PROSITE" id="PS50893"/>
    </source>
</evidence>
<keyword evidence="3" id="KW-0547">Nucleotide-binding</keyword>
<proteinExistence type="inferred from homology"/>
<dbReference type="GO" id="GO:0005524">
    <property type="term" value="F:ATP binding"/>
    <property type="evidence" value="ECO:0007669"/>
    <property type="project" value="UniProtKB-KW"/>
</dbReference>
<sequence length="208" mass="22134">MALIQMKNVSKHFDHQPVLRDVSLEIEAGTITALTGINGFGKTLILKAMLGLIKTQGTIRVKQTSIKVGQAYPITAGIMIEAPSVLPDFSALTNLQLIADLIPGVTEGELLDLLTEFDLPTSHSAKVRHFSLGMKQKLGIAQAVLGESELIVLDEPTNALDAASIKKLVAYVKSLRAGGSTLVIASHDQAFVAAVADQQLRVEAGTVR</sequence>
<dbReference type="InterPro" id="IPR027417">
    <property type="entry name" value="P-loop_NTPase"/>
</dbReference>
<evidence type="ECO:0000313" key="6">
    <source>
        <dbReference type="EMBL" id="MFD1455759.1"/>
    </source>
</evidence>
<reference evidence="7" key="1">
    <citation type="journal article" date="2019" name="Int. J. Syst. Evol. Microbiol.">
        <title>The Global Catalogue of Microorganisms (GCM) 10K type strain sequencing project: providing services to taxonomists for standard genome sequencing and annotation.</title>
        <authorList>
            <consortium name="The Broad Institute Genomics Platform"/>
            <consortium name="The Broad Institute Genome Sequencing Center for Infectious Disease"/>
            <person name="Wu L."/>
            <person name="Ma J."/>
        </authorList>
    </citation>
    <scope>NUCLEOTIDE SEQUENCE [LARGE SCALE GENOMIC DNA]</scope>
    <source>
        <strain evidence="7">CCM 8979</strain>
    </source>
</reference>
<evidence type="ECO:0000256" key="4">
    <source>
        <dbReference type="ARBA" id="ARBA00022840"/>
    </source>
</evidence>
<dbReference type="InterPro" id="IPR017871">
    <property type="entry name" value="ABC_transporter-like_CS"/>
</dbReference>
<dbReference type="PANTHER" id="PTHR43335">
    <property type="entry name" value="ABC TRANSPORTER, ATP-BINDING PROTEIN"/>
    <property type="match status" value="1"/>
</dbReference>
<dbReference type="Proteomes" id="UP001597189">
    <property type="component" value="Unassembled WGS sequence"/>
</dbReference>
<dbReference type="SUPFAM" id="SSF52540">
    <property type="entry name" value="P-loop containing nucleoside triphosphate hydrolases"/>
    <property type="match status" value="1"/>
</dbReference>
<keyword evidence="4 6" id="KW-0067">ATP-binding</keyword>
<gene>
    <name evidence="6" type="ORF">ACFQ44_08735</name>
</gene>
<comment type="caution">
    <text evidence="6">The sequence shown here is derived from an EMBL/GenBank/DDBJ whole genome shotgun (WGS) entry which is preliminary data.</text>
</comment>
<evidence type="ECO:0000256" key="1">
    <source>
        <dbReference type="ARBA" id="ARBA00005417"/>
    </source>
</evidence>
<name>A0ABW4D490_9LACO</name>
<dbReference type="Pfam" id="PF00005">
    <property type="entry name" value="ABC_tran"/>
    <property type="match status" value="1"/>
</dbReference>
<organism evidence="6 7">
    <name type="scientific">Levilactobacillus lanxiensis</name>
    <dbReference type="NCBI Taxonomy" id="2799568"/>
    <lineage>
        <taxon>Bacteria</taxon>
        <taxon>Bacillati</taxon>
        <taxon>Bacillota</taxon>
        <taxon>Bacilli</taxon>
        <taxon>Lactobacillales</taxon>
        <taxon>Lactobacillaceae</taxon>
        <taxon>Levilactobacillus</taxon>
    </lineage>
</organism>
<keyword evidence="2" id="KW-0813">Transport</keyword>
<comment type="similarity">
    <text evidence="1">Belongs to the ABC transporter superfamily.</text>
</comment>